<feature type="transmembrane region" description="Helical" evidence="1">
    <location>
        <begin position="91"/>
        <end position="111"/>
    </location>
</feature>
<feature type="transmembrane region" description="Helical" evidence="1">
    <location>
        <begin position="272"/>
        <end position="291"/>
    </location>
</feature>
<sequence>MADSPQPDREAMQQPRGLLNRLLDGVERVGNKLPDPAVMFFGLLLIVWVMSWIFSSVSFDEKHPLTGEAINVVNLLSGTEMADFLANMVDTFMGFAPLGVVLVAMLGVGVAERSGYINVAIKLMLNVTPKMLLTPVLILVAIVSHTAVDAGYVLVIPLGGVIFYAAGRHPLAGIAAAFAGVSGGFSANFVPSAIDPLLQGFTQTAAQLIDADMQLNPLNNYFFTAASSILVIAVGWFLTDRVVEPRLRGTELDGDQEEMPALDDVTPRDRKAFYAASATMVVGLVLLYFTATMENSPLADPVTGELASFAAPLMGMIVPLIFLLFIIPGIVHGYVSGNFTNSQDVIGSMTKSMEGMAYYMVMAFFCAMFIKAFGDSQLGTLISVKGANFLASLELSGGVTMVGMIMLVAFINLFVGSASAKWALISPIFVPMLMQLGYSPDLTQAAYRVGDSSSNIITPLLPYFPLVVLYCQRYVKGTGIGTLVAMMLPFTVSLLVLWSAFLIVYWTLGIPLGFQASYTYPAG</sequence>
<name>A0A4V3CMP9_9GAMM</name>
<feature type="transmembrane region" description="Helical" evidence="1">
    <location>
        <begin position="483"/>
        <end position="508"/>
    </location>
</feature>
<dbReference type="RefSeq" id="WP_133540223.1">
    <property type="nucleotide sequence ID" value="NZ_SNXI01000014.1"/>
</dbReference>
<dbReference type="PANTHER" id="PTHR30282:SF1">
    <property type="entry name" value="ABGT FAMILY TRANSPORTER"/>
    <property type="match status" value="1"/>
</dbReference>
<dbReference type="InterPro" id="IPR004697">
    <property type="entry name" value="AbgT"/>
</dbReference>
<dbReference type="AlphaFoldDB" id="A0A4V3CMP9"/>
<feature type="transmembrane region" description="Helical" evidence="1">
    <location>
        <begin position="452"/>
        <end position="471"/>
    </location>
</feature>
<feature type="transmembrane region" description="Helical" evidence="1">
    <location>
        <begin position="174"/>
        <end position="194"/>
    </location>
</feature>
<evidence type="ECO:0000313" key="3">
    <source>
        <dbReference type="Proteomes" id="UP000295531"/>
    </source>
</evidence>
<feature type="transmembrane region" description="Helical" evidence="1">
    <location>
        <begin position="37"/>
        <end position="55"/>
    </location>
</feature>
<keyword evidence="1" id="KW-1133">Transmembrane helix</keyword>
<dbReference type="PANTHER" id="PTHR30282">
    <property type="entry name" value="P-AMINOBENZOYL GLUTAMATE TRANSPORTER"/>
    <property type="match status" value="1"/>
</dbReference>
<comment type="caution">
    <text evidence="2">The sequence shown here is derived from an EMBL/GenBank/DDBJ whole genome shotgun (WGS) entry which is preliminary data.</text>
</comment>
<dbReference type="GO" id="GO:0015558">
    <property type="term" value="F:secondary active p-aminobenzoyl-glutamate transmembrane transporter activity"/>
    <property type="evidence" value="ECO:0007669"/>
    <property type="project" value="InterPro"/>
</dbReference>
<evidence type="ECO:0000313" key="2">
    <source>
        <dbReference type="EMBL" id="TDP30972.1"/>
    </source>
</evidence>
<keyword evidence="3" id="KW-1185">Reference proteome</keyword>
<feature type="transmembrane region" description="Helical" evidence="1">
    <location>
        <begin position="221"/>
        <end position="239"/>
    </location>
</feature>
<evidence type="ECO:0000256" key="1">
    <source>
        <dbReference type="SAM" id="Phobius"/>
    </source>
</evidence>
<keyword evidence="1" id="KW-0472">Membrane</keyword>
<proteinExistence type="predicted"/>
<dbReference type="OrthoDB" id="3314392at2"/>
<dbReference type="GO" id="GO:1902604">
    <property type="term" value="P:p-aminobenzoyl-glutamate transmembrane transport"/>
    <property type="evidence" value="ECO:0007669"/>
    <property type="project" value="InterPro"/>
</dbReference>
<organism evidence="2 3">
    <name type="scientific">Idiomarina aquatica</name>
    <dbReference type="NCBI Taxonomy" id="1327752"/>
    <lineage>
        <taxon>Bacteria</taxon>
        <taxon>Pseudomonadati</taxon>
        <taxon>Pseudomonadota</taxon>
        <taxon>Gammaproteobacteria</taxon>
        <taxon>Alteromonadales</taxon>
        <taxon>Idiomarinaceae</taxon>
        <taxon>Idiomarina</taxon>
    </lineage>
</organism>
<dbReference type="Proteomes" id="UP000295531">
    <property type="component" value="Unassembled WGS sequence"/>
</dbReference>
<feature type="transmembrane region" description="Helical" evidence="1">
    <location>
        <begin position="311"/>
        <end position="335"/>
    </location>
</feature>
<protein>
    <submittedName>
        <fullName evidence="2">Aminobenzoyl-glutamate transport protein</fullName>
    </submittedName>
</protein>
<feature type="transmembrane region" description="Helical" evidence="1">
    <location>
        <begin position="393"/>
        <end position="415"/>
    </location>
</feature>
<feature type="transmembrane region" description="Helical" evidence="1">
    <location>
        <begin position="123"/>
        <end position="144"/>
    </location>
</feature>
<gene>
    <name evidence="2" type="ORF">DEU29_11416</name>
</gene>
<feature type="transmembrane region" description="Helical" evidence="1">
    <location>
        <begin position="356"/>
        <end position="373"/>
    </location>
</feature>
<dbReference type="EMBL" id="SNXI01000014">
    <property type="protein sequence ID" value="TDP30972.1"/>
    <property type="molecule type" value="Genomic_DNA"/>
</dbReference>
<feature type="transmembrane region" description="Helical" evidence="1">
    <location>
        <begin position="150"/>
        <end position="167"/>
    </location>
</feature>
<keyword evidence="1" id="KW-0812">Transmembrane</keyword>
<dbReference type="Pfam" id="PF03806">
    <property type="entry name" value="ABG_transport"/>
    <property type="match status" value="1"/>
</dbReference>
<feature type="transmembrane region" description="Helical" evidence="1">
    <location>
        <begin position="422"/>
        <end position="440"/>
    </location>
</feature>
<reference evidence="2 3" key="1">
    <citation type="submission" date="2019-03" db="EMBL/GenBank/DDBJ databases">
        <title>Freshwater and sediment microbial communities from various areas in North America, analyzing microbe dynamics in response to fracking.</title>
        <authorList>
            <person name="Lamendella R."/>
        </authorList>
    </citation>
    <scope>NUCLEOTIDE SEQUENCE [LARGE SCALE GENOMIC DNA]</scope>
    <source>
        <strain evidence="2 3">18_TX</strain>
    </source>
</reference>
<accession>A0A4V3CMP9</accession>